<dbReference type="InterPro" id="IPR044974">
    <property type="entry name" value="Disease_R_plants"/>
</dbReference>
<dbReference type="Pfam" id="PF00931">
    <property type="entry name" value="NB-ARC"/>
    <property type="match status" value="1"/>
</dbReference>
<dbReference type="InterPro" id="IPR036388">
    <property type="entry name" value="WH-like_DNA-bd_sf"/>
</dbReference>
<sequence>MYYCRYLVVVDDVWDVEAWKSIRFSLFNNRCGSRIIVTTRNVAVASWSVSDGGYVYQMEALSFADSLRLFCKRAFGSEELRYPHLKEVYEWCRVLTGIGRELAKDPNAGNMTSILSLSYFDLHYLRTCFLYLSVFPEDFRIGKQRLINRWIAEGFIYEDHGRSVYEIGESYFSDLANRSLIQPVDITYGEAQAYRVHDIILDFITSKATEENFVTPPLHAAEHGKISDYSVRRLFVDARNGNNVTIPSSLIISKARSLTIFGYPLQTSLLASRALRALDLGDCWGLKDHHLANIEKLFNLRYLCLGSKSITELPWKIGDMQCLETLDLRHLPPRLSPCERHGRRFVTSGLRRGGVRGPRPVAHRSGGSPDPTLPWADPASLPLDPPPPTHLVKRARKDGSSPGEDGGAGVRRRQWPSAPLAQVAEEERHGRAEDSGHERRGDGCHAGGGARRWGVSGEGEGGHGDLPSTVTKLQQLARLYVDSSIRFPVGMIVQMKSLKELAEFEVHPYNVEKSLHEFSQLAKLKTLVICWNLYCSFNLEGRKQLEDLLSLQKLHITFCFIHRVQIWMSSLGNLKELELSIYCIGPEDLEILGAIPSLVSLELVTLCGTNGRIVFSGNNGFRNLKYFSLYIMSCGTATEFEAGSMPKVEHLKLKFFVHKMECLNGVSNFGIQHLSTLTKVEVFTRDDDAWDIYDNQIVESVAKDIKAAVETLNNRPTIVFETEDDDNYCIHFKSVSSLSELQALINYFTLSVASFLLILPWRP</sequence>
<dbReference type="InterPro" id="IPR058922">
    <property type="entry name" value="WHD_DRP"/>
</dbReference>
<dbReference type="Pfam" id="PF23598">
    <property type="entry name" value="LRR_14"/>
    <property type="match status" value="2"/>
</dbReference>
<name>K3YLD7_SETIT</name>
<feature type="domain" description="Disease resistance R13L4/SHOC-2-like LRR" evidence="6">
    <location>
        <begin position="254"/>
        <end position="330"/>
    </location>
</feature>
<dbReference type="InterPro" id="IPR027417">
    <property type="entry name" value="P-loop_NTPase"/>
</dbReference>
<accession>K3YLD7</accession>
<reference evidence="7" key="2">
    <citation type="submission" date="2018-08" db="UniProtKB">
        <authorList>
            <consortium name="EnsemblPlants"/>
        </authorList>
    </citation>
    <scope>IDENTIFICATION</scope>
    <source>
        <strain evidence="7">Yugu1</strain>
    </source>
</reference>
<proteinExistence type="predicted"/>
<dbReference type="GO" id="GO:0042742">
    <property type="term" value="P:defense response to bacterium"/>
    <property type="evidence" value="ECO:0007669"/>
    <property type="project" value="UniProtKB-ARBA"/>
</dbReference>
<feature type="domain" description="NB-ARC" evidence="4">
    <location>
        <begin position="5"/>
        <end position="76"/>
    </location>
</feature>
<evidence type="ECO:0000313" key="8">
    <source>
        <dbReference type="Proteomes" id="UP000004995"/>
    </source>
</evidence>
<dbReference type="EnsemblPlants" id="KQL00607">
    <property type="protein sequence ID" value="KQL00607"/>
    <property type="gene ID" value="SETIT_015060mg"/>
</dbReference>
<dbReference type="InterPro" id="IPR032675">
    <property type="entry name" value="LRR_dom_sf"/>
</dbReference>
<evidence type="ECO:0000259" key="4">
    <source>
        <dbReference type="Pfam" id="PF00931"/>
    </source>
</evidence>
<evidence type="ECO:0000259" key="5">
    <source>
        <dbReference type="Pfam" id="PF23559"/>
    </source>
</evidence>
<dbReference type="GO" id="GO:0002758">
    <property type="term" value="P:innate immune response-activating signaling pathway"/>
    <property type="evidence" value="ECO:0007669"/>
    <property type="project" value="UniProtKB-ARBA"/>
</dbReference>
<dbReference type="Gene3D" id="1.10.10.10">
    <property type="entry name" value="Winged helix-like DNA-binding domain superfamily/Winged helix DNA-binding domain"/>
    <property type="match status" value="1"/>
</dbReference>
<evidence type="ECO:0000256" key="2">
    <source>
        <dbReference type="ARBA" id="ARBA00022821"/>
    </source>
</evidence>
<dbReference type="PANTHER" id="PTHR23155">
    <property type="entry name" value="DISEASE RESISTANCE PROTEIN RP"/>
    <property type="match status" value="1"/>
</dbReference>
<dbReference type="GO" id="GO:0043531">
    <property type="term" value="F:ADP binding"/>
    <property type="evidence" value="ECO:0007669"/>
    <property type="project" value="InterPro"/>
</dbReference>
<evidence type="ECO:0000259" key="6">
    <source>
        <dbReference type="Pfam" id="PF23598"/>
    </source>
</evidence>
<dbReference type="InterPro" id="IPR055414">
    <property type="entry name" value="LRR_R13L4/SHOC2-like"/>
</dbReference>
<feature type="region of interest" description="Disordered" evidence="3">
    <location>
        <begin position="346"/>
        <end position="467"/>
    </location>
</feature>
<dbReference type="Gene3D" id="3.40.50.300">
    <property type="entry name" value="P-loop containing nucleotide triphosphate hydrolases"/>
    <property type="match status" value="1"/>
</dbReference>
<dbReference type="Gene3D" id="3.80.10.10">
    <property type="entry name" value="Ribonuclease Inhibitor"/>
    <property type="match status" value="2"/>
</dbReference>
<keyword evidence="1" id="KW-0677">Repeat</keyword>
<feature type="domain" description="Disease resistance R13L4/SHOC-2-like LRR" evidence="6">
    <location>
        <begin position="545"/>
        <end position="718"/>
    </location>
</feature>
<dbReference type="SUPFAM" id="SSF52058">
    <property type="entry name" value="L domain-like"/>
    <property type="match status" value="1"/>
</dbReference>
<dbReference type="SUPFAM" id="SSF52540">
    <property type="entry name" value="P-loop containing nucleoside triphosphate hydrolases"/>
    <property type="match status" value="1"/>
</dbReference>
<protein>
    <submittedName>
        <fullName evidence="7">Uncharacterized protein</fullName>
    </submittedName>
</protein>
<dbReference type="eggNOG" id="KOG4658">
    <property type="taxonomic scope" value="Eukaryota"/>
</dbReference>
<dbReference type="HOGENOM" id="CLU_000837_25_3_1"/>
<feature type="domain" description="Disease resistance protein winged helix" evidence="5">
    <location>
        <begin position="134"/>
        <end position="204"/>
    </location>
</feature>
<feature type="compositionally biased region" description="Low complexity" evidence="3">
    <location>
        <begin position="373"/>
        <end position="382"/>
    </location>
</feature>
<dbReference type="Proteomes" id="UP000004995">
    <property type="component" value="Unassembled WGS sequence"/>
</dbReference>
<dbReference type="EMBL" id="AGNK02003536">
    <property type="status" value="NOT_ANNOTATED_CDS"/>
    <property type="molecule type" value="Genomic_DNA"/>
</dbReference>
<feature type="compositionally biased region" description="Basic and acidic residues" evidence="3">
    <location>
        <begin position="425"/>
        <end position="443"/>
    </location>
</feature>
<dbReference type="GO" id="GO:0009626">
    <property type="term" value="P:plant-type hypersensitive response"/>
    <property type="evidence" value="ECO:0007669"/>
    <property type="project" value="UniProtKB-ARBA"/>
</dbReference>
<dbReference type="InterPro" id="IPR002182">
    <property type="entry name" value="NB-ARC"/>
</dbReference>
<evidence type="ECO:0000256" key="1">
    <source>
        <dbReference type="ARBA" id="ARBA00022737"/>
    </source>
</evidence>
<keyword evidence="8" id="KW-1185">Reference proteome</keyword>
<dbReference type="PANTHER" id="PTHR23155:SF1028">
    <property type="entry name" value="OS08G0174800 PROTEIN"/>
    <property type="match status" value="1"/>
</dbReference>
<dbReference type="STRING" id="4555.K3YLD7"/>
<feature type="compositionally biased region" description="Gly residues" evidence="3">
    <location>
        <begin position="444"/>
        <end position="459"/>
    </location>
</feature>
<organism evidence="7 8">
    <name type="scientific">Setaria italica</name>
    <name type="common">Foxtail millet</name>
    <name type="synonym">Panicum italicum</name>
    <dbReference type="NCBI Taxonomy" id="4555"/>
    <lineage>
        <taxon>Eukaryota</taxon>
        <taxon>Viridiplantae</taxon>
        <taxon>Streptophyta</taxon>
        <taxon>Embryophyta</taxon>
        <taxon>Tracheophyta</taxon>
        <taxon>Spermatophyta</taxon>
        <taxon>Magnoliopsida</taxon>
        <taxon>Liliopsida</taxon>
        <taxon>Poales</taxon>
        <taxon>Poaceae</taxon>
        <taxon>PACMAD clade</taxon>
        <taxon>Panicoideae</taxon>
        <taxon>Panicodae</taxon>
        <taxon>Paniceae</taxon>
        <taxon>Cenchrinae</taxon>
        <taxon>Setaria</taxon>
    </lineage>
</organism>
<dbReference type="Gramene" id="KQL00607">
    <property type="protein sequence ID" value="KQL00607"/>
    <property type="gene ID" value="SETIT_015060mg"/>
</dbReference>
<dbReference type="Pfam" id="PF23559">
    <property type="entry name" value="WHD_DRP"/>
    <property type="match status" value="1"/>
</dbReference>
<dbReference type="InParanoid" id="K3YLD7"/>
<reference evidence="8" key="1">
    <citation type="journal article" date="2012" name="Nat. Biotechnol.">
        <title>Reference genome sequence of the model plant Setaria.</title>
        <authorList>
            <person name="Bennetzen J.L."/>
            <person name="Schmutz J."/>
            <person name="Wang H."/>
            <person name="Percifield R."/>
            <person name="Hawkins J."/>
            <person name="Pontaroli A.C."/>
            <person name="Estep M."/>
            <person name="Feng L."/>
            <person name="Vaughn J.N."/>
            <person name="Grimwood J."/>
            <person name="Jenkins J."/>
            <person name="Barry K."/>
            <person name="Lindquist E."/>
            <person name="Hellsten U."/>
            <person name="Deshpande S."/>
            <person name="Wang X."/>
            <person name="Wu X."/>
            <person name="Mitros T."/>
            <person name="Triplett J."/>
            <person name="Yang X."/>
            <person name="Ye C.Y."/>
            <person name="Mauro-Herrera M."/>
            <person name="Wang L."/>
            <person name="Li P."/>
            <person name="Sharma M."/>
            <person name="Sharma R."/>
            <person name="Ronald P.C."/>
            <person name="Panaud O."/>
            <person name="Kellogg E.A."/>
            <person name="Brutnell T.P."/>
            <person name="Doust A.N."/>
            <person name="Tuskan G.A."/>
            <person name="Rokhsar D."/>
            <person name="Devos K.M."/>
        </authorList>
    </citation>
    <scope>NUCLEOTIDE SEQUENCE [LARGE SCALE GENOMIC DNA]</scope>
    <source>
        <strain evidence="8">cv. Yugu1</strain>
    </source>
</reference>
<evidence type="ECO:0000256" key="3">
    <source>
        <dbReference type="SAM" id="MobiDB-lite"/>
    </source>
</evidence>
<keyword evidence="2" id="KW-0611">Plant defense</keyword>
<dbReference type="AlphaFoldDB" id="K3YLD7"/>
<dbReference type="FunFam" id="1.10.10.10:FF:000322">
    <property type="entry name" value="Probable disease resistance protein At1g63360"/>
    <property type="match status" value="1"/>
</dbReference>
<evidence type="ECO:0000313" key="7">
    <source>
        <dbReference type="EnsemblPlants" id="KQL00607"/>
    </source>
</evidence>